<dbReference type="AlphaFoldDB" id="A0A9W9L9G2"/>
<proteinExistence type="predicted"/>
<accession>A0A9W9L9G2</accession>
<organism evidence="1 2">
    <name type="scientific">Penicillium bovifimosum</name>
    <dbReference type="NCBI Taxonomy" id="126998"/>
    <lineage>
        <taxon>Eukaryota</taxon>
        <taxon>Fungi</taxon>
        <taxon>Dikarya</taxon>
        <taxon>Ascomycota</taxon>
        <taxon>Pezizomycotina</taxon>
        <taxon>Eurotiomycetes</taxon>
        <taxon>Eurotiomycetidae</taxon>
        <taxon>Eurotiales</taxon>
        <taxon>Aspergillaceae</taxon>
        <taxon>Penicillium</taxon>
    </lineage>
</organism>
<dbReference type="Proteomes" id="UP001149079">
    <property type="component" value="Unassembled WGS sequence"/>
</dbReference>
<sequence length="61" mass="6832">MSIVDLNVEVDIDSDEERVLLRTAQDRSISQHPVSWEFETSYLELKVLPGNLGAAPSSVHH</sequence>
<dbReference type="GeneID" id="81402088"/>
<reference evidence="1" key="1">
    <citation type="submission" date="2022-11" db="EMBL/GenBank/DDBJ databases">
        <authorList>
            <person name="Petersen C."/>
        </authorList>
    </citation>
    <scope>NUCLEOTIDE SEQUENCE</scope>
    <source>
        <strain evidence="1">IBT 22155</strain>
    </source>
</reference>
<dbReference type="EMBL" id="JAPQKL010000002">
    <property type="protein sequence ID" value="KAJ5143387.1"/>
    <property type="molecule type" value="Genomic_DNA"/>
</dbReference>
<gene>
    <name evidence="1" type="ORF">N7515_002174</name>
</gene>
<reference evidence="1" key="2">
    <citation type="journal article" date="2023" name="IMA Fungus">
        <title>Comparative genomic study of the Penicillium genus elucidates a diverse pangenome and 15 lateral gene transfer events.</title>
        <authorList>
            <person name="Petersen C."/>
            <person name="Sorensen T."/>
            <person name="Nielsen M.R."/>
            <person name="Sondergaard T.E."/>
            <person name="Sorensen J.L."/>
            <person name="Fitzpatrick D.A."/>
            <person name="Frisvad J.C."/>
            <person name="Nielsen K.L."/>
        </authorList>
    </citation>
    <scope>NUCLEOTIDE SEQUENCE</scope>
    <source>
        <strain evidence="1">IBT 22155</strain>
    </source>
</reference>
<protein>
    <submittedName>
        <fullName evidence="1">Uncharacterized protein</fullName>
    </submittedName>
</protein>
<evidence type="ECO:0000313" key="1">
    <source>
        <dbReference type="EMBL" id="KAJ5143387.1"/>
    </source>
</evidence>
<evidence type="ECO:0000313" key="2">
    <source>
        <dbReference type="Proteomes" id="UP001149079"/>
    </source>
</evidence>
<dbReference type="RefSeq" id="XP_056525031.1">
    <property type="nucleotide sequence ID" value="XM_056662918.1"/>
</dbReference>
<keyword evidence="2" id="KW-1185">Reference proteome</keyword>
<comment type="caution">
    <text evidence="1">The sequence shown here is derived from an EMBL/GenBank/DDBJ whole genome shotgun (WGS) entry which is preliminary data.</text>
</comment>
<name>A0A9W9L9G2_9EURO</name>